<evidence type="ECO:0000313" key="1">
    <source>
        <dbReference type="EMBL" id="CAJ0575540.1"/>
    </source>
</evidence>
<dbReference type="Proteomes" id="UP001177023">
    <property type="component" value="Unassembled WGS sequence"/>
</dbReference>
<gene>
    <name evidence="1" type="ORF">MSPICULIGERA_LOCUS13850</name>
</gene>
<keyword evidence="2" id="KW-1185">Reference proteome</keyword>
<dbReference type="AlphaFoldDB" id="A0AA36CUF1"/>
<name>A0AA36CUF1_9BILA</name>
<proteinExistence type="predicted"/>
<feature type="non-terminal residue" evidence="1">
    <location>
        <position position="222"/>
    </location>
</feature>
<protein>
    <submittedName>
        <fullName evidence="1">Uncharacterized protein</fullName>
    </submittedName>
</protein>
<sequence length="222" mass="25507">MFKIEQRPDAAGDLHACLAIRVSIEDPAALHYFYCLLTKPTLIDDYPDDEVTSDFQTTLALDGSRCLQILDKFTGILPGHPVTLRYANRNTQSSAPRQVIEFRTLHYDIDVSQEDRAEYQREMDVMLNRLIDTFNISPPSYPLQMYVVDRVKSDPGRLSSRPYMVWETGIRIILALNDPMEHTQRPIEQEPWPAANLPSAIQPTDRLRLRWNSSTISPFNTV</sequence>
<reference evidence="1" key="1">
    <citation type="submission" date="2023-06" db="EMBL/GenBank/DDBJ databases">
        <authorList>
            <person name="Delattre M."/>
        </authorList>
    </citation>
    <scope>NUCLEOTIDE SEQUENCE</scope>
    <source>
        <strain evidence="1">AF72</strain>
    </source>
</reference>
<comment type="caution">
    <text evidence="1">The sequence shown here is derived from an EMBL/GenBank/DDBJ whole genome shotgun (WGS) entry which is preliminary data.</text>
</comment>
<accession>A0AA36CUF1</accession>
<organism evidence="1 2">
    <name type="scientific">Mesorhabditis spiculigera</name>
    <dbReference type="NCBI Taxonomy" id="96644"/>
    <lineage>
        <taxon>Eukaryota</taxon>
        <taxon>Metazoa</taxon>
        <taxon>Ecdysozoa</taxon>
        <taxon>Nematoda</taxon>
        <taxon>Chromadorea</taxon>
        <taxon>Rhabditida</taxon>
        <taxon>Rhabditina</taxon>
        <taxon>Rhabditomorpha</taxon>
        <taxon>Rhabditoidea</taxon>
        <taxon>Rhabditidae</taxon>
        <taxon>Mesorhabditinae</taxon>
        <taxon>Mesorhabditis</taxon>
    </lineage>
</organism>
<evidence type="ECO:0000313" key="2">
    <source>
        <dbReference type="Proteomes" id="UP001177023"/>
    </source>
</evidence>
<dbReference type="EMBL" id="CATQJA010002639">
    <property type="protein sequence ID" value="CAJ0575540.1"/>
    <property type="molecule type" value="Genomic_DNA"/>
</dbReference>